<evidence type="ECO:0000259" key="1">
    <source>
        <dbReference type="Pfam" id="PF03435"/>
    </source>
</evidence>
<keyword evidence="3" id="KW-1185">Reference proteome</keyword>
<comment type="caution">
    <text evidence="2">The sequence shown here is derived from an EMBL/GenBank/DDBJ whole genome shotgun (WGS) entry which is preliminary data.</text>
</comment>
<feature type="domain" description="Saccharopine dehydrogenase NADP binding" evidence="1">
    <location>
        <begin position="3"/>
        <end position="102"/>
    </location>
</feature>
<dbReference type="PANTHER" id="PTHR43781">
    <property type="entry name" value="SACCHAROPINE DEHYDROGENASE"/>
    <property type="match status" value="1"/>
</dbReference>
<dbReference type="InterPro" id="IPR036291">
    <property type="entry name" value="NAD(P)-bd_dom_sf"/>
</dbReference>
<dbReference type="EMBL" id="JBIAQY010000006">
    <property type="protein sequence ID" value="MFF3569841.1"/>
    <property type="molecule type" value="Genomic_DNA"/>
</dbReference>
<proteinExistence type="predicted"/>
<sequence>MRIAVYGASGFTGSLVVTEARRRGIEPVLVGRDVRRLRRAAEEAGVPNAEVRAAGLDEAREMAAVFAECDAVVNCAGPFTRWGEPVVRAAIAAGRHYVDTAGEQQHIHRILGEFDSAAQESAISVVPGVTDDGVPGDLVAHLAAARVSIVRDVLIADLRLPGGVSRGTARSMLAVVGSTGLEYAAGGWHADSGEEFDPITPPGQTRPASLRAFALPGVVTIPRHVAAGRVRGAIRTEVATLFTGLTEEVAETIPEVVPMQARQAGQWLMFAGVTGGHGERIHGWVTGPDGYGLTAVIAVETARRLVEVGAPAGALTPAQAVDPADFLEFLTSAGAQWQVGED</sequence>
<evidence type="ECO:0000313" key="2">
    <source>
        <dbReference type="EMBL" id="MFF3569841.1"/>
    </source>
</evidence>
<accession>A0ABW6S3U7</accession>
<dbReference type="Gene3D" id="3.40.50.720">
    <property type="entry name" value="NAD(P)-binding Rossmann-like Domain"/>
    <property type="match status" value="1"/>
</dbReference>
<dbReference type="PANTHER" id="PTHR43781:SF1">
    <property type="entry name" value="SACCHAROPINE DEHYDROGENASE"/>
    <property type="match status" value="1"/>
</dbReference>
<dbReference type="SUPFAM" id="SSF51735">
    <property type="entry name" value="NAD(P)-binding Rossmann-fold domains"/>
    <property type="match status" value="1"/>
</dbReference>
<protein>
    <submittedName>
        <fullName evidence="2">Saccharopine dehydrogenase family protein</fullName>
    </submittedName>
</protein>
<gene>
    <name evidence="2" type="ORF">ACFYXQ_18875</name>
</gene>
<dbReference type="Pfam" id="PF03435">
    <property type="entry name" value="Sacchrp_dh_NADP"/>
    <property type="match status" value="1"/>
</dbReference>
<name>A0ABW6S3U7_9NOCA</name>
<dbReference type="RefSeq" id="WP_040832655.1">
    <property type="nucleotide sequence ID" value="NZ_JBIAQY010000006.1"/>
</dbReference>
<organism evidence="2 3">
    <name type="scientific">Nocardia jiangxiensis</name>
    <dbReference type="NCBI Taxonomy" id="282685"/>
    <lineage>
        <taxon>Bacteria</taxon>
        <taxon>Bacillati</taxon>
        <taxon>Actinomycetota</taxon>
        <taxon>Actinomycetes</taxon>
        <taxon>Mycobacteriales</taxon>
        <taxon>Nocardiaceae</taxon>
        <taxon>Nocardia</taxon>
    </lineage>
</organism>
<dbReference type="InterPro" id="IPR005097">
    <property type="entry name" value="Sacchrp_dh_NADP-bd"/>
</dbReference>
<evidence type="ECO:0000313" key="3">
    <source>
        <dbReference type="Proteomes" id="UP001601992"/>
    </source>
</evidence>
<dbReference type="Proteomes" id="UP001601992">
    <property type="component" value="Unassembled WGS sequence"/>
</dbReference>
<reference evidence="2 3" key="1">
    <citation type="submission" date="2024-10" db="EMBL/GenBank/DDBJ databases">
        <title>The Natural Products Discovery Center: Release of the First 8490 Sequenced Strains for Exploring Actinobacteria Biosynthetic Diversity.</title>
        <authorList>
            <person name="Kalkreuter E."/>
            <person name="Kautsar S.A."/>
            <person name="Yang D."/>
            <person name="Bader C.D."/>
            <person name="Teijaro C.N."/>
            <person name="Fluegel L."/>
            <person name="Davis C.M."/>
            <person name="Simpson J.R."/>
            <person name="Lauterbach L."/>
            <person name="Steele A.D."/>
            <person name="Gui C."/>
            <person name="Meng S."/>
            <person name="Li G."/>
            <person name="Viehrig K."/>
            <person name="Ye F."/>
            <person name="Su P."/>
            <person name="Kiefer A.F."/>
            <person name="Nichols A."/>
            <person name="Cepeda A.J."/>
            <person name="Yan W."/>
            <person name="Fan B."/>
            <person name="Jiang Y."/>
            <person name="Adhikari A."/>
            <person name="Zheng C.-J."/>
            <person name="Schuster L."/>
            <person name="Cowan T.M."/>
            <person name="Smanski M.J."/>
            <person name="Chevrette M.G."/>
            <person name="De Carvalho L.P.S."/>
            <person name="Shen B."/>
        </authorList>
    </citation>
    <scope>NUCLEOTIDE SEQUENCE [LARGE SCALE GENOMIC DNA]</scope>
    <source>
        <strain evidence="2 3">NPDC002593</strain>
    </source>
</reference>